<comment type="caution">
    <text evidence="3">The sequence shown here is derived from an EMBL/GenBank/DDBJ whole genome shotgun (WGS) entry which is preliminary data.</text>
</comment>
<proteinExistence type="predicted"/>
<keyword evidence="4" id="KW-1185">Reference proteome</keyword>
<accession>A0A364KMP0</accession>
<dbReference type="GeneID" id="63790048"/>
<evidence type="ECO:0000259" key="2">
    <source>
        <dbReference type="Pfam" id="PF25318"/>
    </source>
</evidence>
<feature type="compositionally biased region" description="Basic and acidic residues" evidence="1">
    <location>
        <begin position="55"/>
        <end position="65"/>
    </location>
</feature>
<gene>
    <name evidence="3" type="ORF">BHQ10_000831</name>
</gene>
<dbReference type="AlphaFoldDB" id="A0A364KMP0"/>
<feature type="compositionally biased region" description="Basic residues" evidence="1">
    <location>
        <begin position="264"/>
        <end position="273"/>
    </location>
</feature>
<feature type="compositionally biased region" description="Low complexity" evidence="1">
    <location>
        <begin position="28"/>
        <end position="41"/>
    </location>
</feature>
<dbReference type="Proteomes" id="UP000249363">
    <property type="component" value="Unassembled WGS sequence"/>
</dbReference>
<organism evidence="3 4">
    <name type="scientific">Talaromyces amestolkiae</name>
    <dbReference type="NCBI Taxonomy" id="1196081"/>
    <lineage>
        <taxon>Eukaryota</taxon>
        <taxon>Fungi</taxon>
        <taxon>Dikarya</taxon>
        <taxon>Ascomycota</taxon>
        <taxon>Pezizomycotina</taxon>
        <taxon>Eurotiomycetes</taxon>
        <taxon>Eurotiomycetidae</taxon>
        <taxon>Eurotiales</taxon>
        <taxon>Trichocomaceae</taxon>
        <taxon>Talaromyces</taxon>
        <taxon>Talaromyces sect. Talaromyces</taxon>
    </lineage>
</organism>
<feature type="domain" description="GDS1 winged helix" evidence="2">
    <location>
        <begin position="97"/>
        <end position="191"/>
    </location>
</feature>
<evidence type="ECO:0000313" key="3">
    <source>
        <dbReference type="EMBL" id="RAO64819.1"/>
    </source>
</evidence>
<feature type="region of interest" description="Disordered" evidence="1">
    <location>
        <begin position="1"/>
        <end position="89"/>
    </location>
</feature>
<dbReference type="Pfam" id="PF25318">
    <property type="entry name" value="WHD_GDS1"/>
    <property type="match status" value="1"/>
</dbReference>
<dbReference type="InterPro" id="IPR057511">
    <property type="entry name" value="WH_GDS1"/>
</dbReference>
<protein>
    <recommendedName>
        <fullName evidence="2">GDS1 winged helix domain-containing protein</fullName>
    </recommendedName>
</protein>
<evidence type="ECO:0000313" key="4">
    <source>
        <dbReference type="Proteomes" id="UP000249363"/>
    </source>
</evidence>
<dbReference type="EMBL" id="MIKG01000001">
    <property type="protein sequence ID" value="RAO64819.1"/>
    <property type="molecule type" value="Genomic_DNA"/>
</dbReference>
<evidence type="ECO:0000256" key="1">
    <source>
        <dbReference type="SAM" id="MobiDB-lite"/>
    </source>
</evidence>
<sequence length="485" mass="52746">MPYNTRRKSLSLPSLGIHLPNASRSHRSPSASKSSTSGSTTLDELTHPSKKVKRSHDAVDADKSQKIATGRIRNSRGAYEHTPPPSPGDAVDVAMKIDTEGINDDVVVAAIEQLEKTGNKPHLVRELAAVLVKVNDTVANSANPAALLSSRLSTYMKRSWTALSPCPIGKELINVHPRKVFYYLTNTPHQPLPENLEDMVAMDEKRLTPSLSSGSVDQDEDDAMARERSRLSPSPEIDLSSPEFEEHDTFNARHTSGAHANHNNSHRLSHNHRAASPPLEGDEREFTQTASSLRERASEEKASRQSSLTALSIPVDESQEAQVVRFPGSPMDEDLLTASISEQNQYEDYFSHGGSRDQEQDPDDAAVATLFGTSPSPSLTSVASSLSSGTTALSEAELADVPPALDSASGAYTSDPARPITTITTTEPSLKRSFDVVETGFPTKSVMDLKHSQTFDFEMVIDSWADLRSPETVEVDELDAMFGDF</sequence>
<dbReference type="RefSeq" id="XP_040729336.1">
    <property type="nucleotide sequence ID" value="XM_040881101.1"/>
</dbReference>
<name>A0A364KMP0_TALAM</name>
<dbReference type="OrthoDB" id="4150221at2759"/>
<reference evidence="3 4" key="1">
    <citation type="journal article" date="2017" name="Biotechnol. Biofuels">
        <title>Differential beta-glucosidase expression as a function of carbon source availability in Talaromyces amestolkiae: a genomic and proteomic approach.</title>
        <authorList>
            <person name="de Eugenio L.I."/>
            <person name="Mendez-Liter J.A."/>
            <person name="Nieto-Dominguez M."/>
            <person name="Alonso L."/>
            <person name="Gil-Munoz J."/>
            <person name="Barriuso J."/>
            <person name="Prieto A."/>
            <person name="Martinez M.J."/>
        </authorList>
    </citation>
    <scope>NUCLEOTIDE SEQUENCE [LARGE SCALE GENOMIC DNA]</scope>
    <source>
        <strain evidence="3 4">CIB</strain>
    </source>
</reference>
<feature type="compositionally biased region" description="Basic and acidic residues" evidence="1">
    <location>
        <begin position="293"/>
        <end position="303"/>
    </location>
</feature>
<feature type="region of interest" description="Disordered" evidence="1">
    <location>
        <begin position="208"/>
        <end position="314"/>
    </location>
</feature>
<dbReference type="STRING" id="1196081.A0A364KMP0"/>